<comment type="caution">
    <text evidence="3">The sequence shown here is derived from an EMBL/GenBank/DDBJ whole genome shotgun (WGS) entry which is preliminary data.</text>
</comment>
<keyword evidence="4" id="KW-1185">Reference proteome</keyword>
<evidence type="ECO:0000313" key="4">
    <source>
        <dbReference type="Proteomes" id="UP000754495"/>
    </source>
</evidence>
<dbReference type="SUPFAM" id="SSF55166">
    <property type="entry name" value="Hedgehog/DD-peptidase"/>
    <property type="match status" value="1"/>
</dbReference>
<evidence type="ECO:0000259" key="2">
    <source>
        <dbReference type="Pfam" id="PF13539"/>
    </source>
</evidence>
<accession>A0ABX0T296</accession>
<dbReference type="InterPro" id="IPR009045">
    <property type="entry name" value="Zn_M74/Hedgehog-like"/>
</dbReference>
<sequence length="260" mass="28031">MAKSQNGYTANDISLTKVYTVPGTTRTIRLRKGPAGELLVWVLAQFHARVEDLDDGQLDDWGYAERTIRGSSTTLSNHASGTAADANATRHPLGTDPAANFSAAQIRTIREIVAATRGAVRWGGDYTGRKDGMHFEIVEGEAFCAAVLAALTTGTEEDDLTPDQSAKLDAIYNQLTGSFKNGEYPGWPTAAGSKTLVDMVRTLLDAVLANKPSRIDGDKNRTNLADIVFDSAKWTFEDRAALTELRNKVDQVLAKLGDAA</sequence>
<evidence type="ECO:0000313" key="3">
    <source>
        <dbReference type="EMBL" id="NIH81680.1"/>
    </source>
</evidence>
<name>A0ABX0T296_9PSEU</name>
<reference evidence="3 4" key="1">
    <citation type="submission" date="2020-03" db="EMBL/GenBank/DDBJ databases">
        <title>Sequencing the genomes of 1000 actinobacteria strains.</title>
        <authorList>
            <person name="Klenk H.-P."/>
        </authorList>
    </citation>
    <scope>NUCLEOTIDE SEQUENCE [LARGE SCALE GENOMIC DNA]</scope>
    <source>
        <strain evidence="3 4">DSM 45668</strain>
    </source>
</reference>
<proteinExistence type="predicted"/>
<evidence type="ECO:0000256" key="1">
    <source>
        <dbReference type="SAM" id="MobiDB-lite"/>
    </source>
</evidence>
<protein>
    <recommendedName>
        <fullName evidence="2">Peptidase M15C domain-containing protein</fullName>
    </recommendedName>
</protein>
<gene>
    <name evidence="3" type="ORF">FHX46_004210</name>
</gene>
<dbReference type="Pfam" id="PF13539">
    <property type="entry name" value="Peptidase_M15_4"/>
    <property type="match status" value="1"/>
</dbReference>
<dbReference type="Proteomes" id="UP000754495">
    <property type="component" value="Unassembled WGS sequence"/>
</dbReference>
<organism evidence="3 4">
    <name type="scientific">Amycolatopsis viridis</name>
    <dbReference type="NCBI Taxonomy" id="185678"/>
    <lineage>
        <taxon>Bacteria</taxon>
        <taxon>Bacillati</taxon>
        <taxon>Actinomycetota</taxon>
        <taxon>Actinomycetes</taxon>
        <taxon>Pseudonocardiales</taxon>
        <taxon>Pseudonocardiaceae</taxon>
        <taxon>Amycolatopsis</taxon>
    </lineage>
</organism>
<dbReference type="RefSeq" id="WP_167117775.1">
    <property type="nucleotide sequence ID" value="NZ_JAANOU010000001.1"/>
</dbReference>
<dbReference type="InterPro" id="IPR039561">
    <property type="entry name" value="Peptidase_M15C"/>
</dbReference>
<dbReference type="EMBL" id="JAANOU010000001">
    <property type="protein sequence ID" value="NIH81680.1"/>
    <property type="molecule type" value="Genomic_DNA"/>
</dbReference>
<dbReference type="Gene3D" id="3.30.1380.10">
    <property type="match status" value="1"/>
</dbReference>
<feature type="domain" description="Peptidase M15C" evidence="2">
    <location>
        <begin position="70"/>
        <end position="137"/>
    </location>
</feature>
<feature type="region of interest" description="Disordered" evidence="1">
    <location>
        <begin position="73"/>
        <end position="93"/>
    </location>
</feature>